<accession>A0ABS5TDV6</accession>
<proteinExistence type="predicted"/>
<keyword evidence="2" id="KW-1185">Reference proteome</keyword>
<evidence type="ECO:0000313" key="2">
    <source>
        <dbReference type="Proteomes" id="UP001197247"/>
    </source>
</evidence>
<reference evidence="1 2" key="1">
    <citation type="submission" date="2021-05" db="EMBL/GenBank/DDBJ databases">
        <title>Kineosporia and Streptomyces sp. nov. two new marine actinobacteria isolated from Coral.</title>
        <authorList>
            <person name="Buangrab K."/>
            <person name="Sutthacheep M."/>
            <person name="Yeemin T."/>
            <person name="Harunari E."/>
            <person name="Igarashi Y."/>
            <person name="Kanchanasin P."/>
            <person name="Tanasupawat S."/>
            <person name="Phongsopitanun W."/>
        </authorList>
    </citation>
    <scope>NUCLEOTIDE SEQUENCE [LARGE SCALE GENOMIC DNA]</scope>
    <source>
        <strain evidence="1 2">J2-2</strain>
    </source>
</reference>
<gene>
    <name evidence="1" type="ORF">KIH74_10110</name>
</gene>
<comment type="caution">
    <text evidence="1">The sequence shown here is derived from an EMBL/GenBank/DDBJ whole genome shotgun (WGS) entry which is preliminary data.</text>
</comment>
<dbReference type="InterPro" id="IPR036736">
    <property type="entry name" value="ACP-like_sf"/>
</dbReference>
<dbReference type="RefSeq" id="WP_214155551.1">
    <property type="nucleotide sequence ID" value="NZ_JAHBAY010000003.1"/>
</dbReference>
<dbReference type="Gene3D" id="1.10.1200.10">
    <property type="entry name" value="ACP-like"/>
    <property type="match status" value="1"/>
</dbReference>
<dbReference type="EMBL" id="JAHBAY010000003">
    <property type="protein sequence ID" value="MBT0769275.1"/>
    <property type="molecule type" value="Genomic_DNA"/>
</dbReference>
<dbReference type="Proteomes" id="UP001197247">
    <property type="component" value="Unassembled WGS sequence"/>
</dbReference>
<evidence type="ECO:0000313" key="1">
    <source>
        <dbReference type="EMBL" id="MBT0769275.1"/>
    </source>
</evidence>
<dbReference type="SUPFAM" id="SSF47336">
    <property type="entry name" value="ACP-like"/>
    <property type="match status" value="1"/>
</dbReference>
<organism evidence="1 2">
    <name type="scientific">Kineosporia corallincola</name>
    <dbReference type="NCBI Taxonomy" id="2835133"/>
    <lineage>
        <taxon>Bacteria</taxon>
        <taxon>Bacillati</taxon>
        <taxon>Actinomycetota</taxon>
        <taxon>Actinomycetes</taxon>
        <taxon>Kineosporiales</taxon>
        <taxon>Kineosporiaceae</taxon>
        <taxon>Kineosporia</taxon>
    </lineage>
</organism>
<protein>
    <recommendedName>
        <fullName evidence="3">Acyl carrier protein</fullName>
    </recommendedName>
</protein>
<evidence type="ECO:0008006" key="3">
    <source>
        <dbReference type="Google" id="ProtNLM"/>
    </source>
</evidence>
<name>A0ABS5TDV6_9ACTN</name>
<sequence length="86" mass="9271">MSDPALDLTVVELDTTVRAVVARQLRVPAGDLTGEERFTLQLDDFSRPALLTAMGEALDATFPDDFLDGVHTVADLTSAVRISLRA</sequence>